<dbReference type="GO" id="GO:0005634">
    <property type="term" value="C:nucleus"/>
    <property type="evidence" value="ECO:0007669"/>
    <property type="project" value="UniProtKB-SubCell"/>
</dbReference>
<gene>
    <name evidence="5" type="ORF">PILCRDRAFT_815649</name>
</gene>
<accession>A0A0C3BL73</accession>
<dbReference type="InterPro" id="IPR051219">
    <property type="entry name" value="Heterochromatin_chromo-domain"/>
</dbReference>
<name>A0A0C3BL73_PILCF</name>
<feature type="domain" description="Chromo" evidence="4">
    <location>
        <begin position="11"/>
        <end position="76"/>
    </location>
</feature>
<keyword evidence="6" id="KW-1185">Reference proteome</keyword>
<dbReference type="AlphaFoldDB" id="A0A0C3BL73"/>
<protein>
    <recommendedName>
        <fullName evidence="4">Chromo domain-containing protein</fullName>
    </recommendedName>
</protein>
<dbReference type="SUPFAM" id="SSF54160">
    <property type="entry name" value="Chromo domain-like"/>
    <property type="match status" value="1"/>
</dbReference>
<dbReference type="EMBL" id="KN832980">
    <property type="protein sequence ID" value="KIM87178.1"/>
    <property type="molecule type" value="Genomic_DNA"/>
</dbReference>
<dbReference type="OrthoDB" id="3268967at2759"/>
<evidence type="ECO:0000256" key="3">
    <source>
        <dbReference type="SAM" id="MobiDB-lite"/>
    </source>
</evidence>
<comment type="subcellular location">
    <subcellularLocation>
        <location evidence="1">Nucleus</location>
    </subcellularLocation>
</comment>
<keyword evidence="2" id="KW-0539">Nucleus</keyword>
<evidence type="ECO:0000259" key="4">
    <source>
        <dbReference type="PROSITE" id="PS50013"/>
    </source>
</evidence>
<dbReference type="Pfam" id="PF00385">
    <property type="entry name" value="Chromo"/>
    <property type="match status" value="1"/>
</dbReference>
<dbReference type="HOGENOM" id="CLU_019187_0_0_1"/>
<dbReference type="GO" id="GO:0006338">
    <property type="term" value="P:chromatin remodeling"/>
    <property type="evidence" value="ECO:0007669"/>
    <property type="project" value="UniProtKB-ARBA"/>
</dbReference>
<evidence type="ECO:0000256" key="1">
    <source>
        <dbReference type="ARBA" id="ARBA00004123"/>
    </source>
</evidence>
<dbReference type="PROSITE" id="PS50013">
    <property type="entry name" value="CHROMO_2"/>
    <property type="match status" value="1"/>
</dbReference>
<feature type="compositionally biased region" description="Polar residues" evidence="3">
    <location>
        <begin position="218"/>
        <end position="228"/>
    </location>
</feature>
<feature type="region of interest" description="Disordered" evidence="3">
    <location>
        <begin position="218"/>
        <end position="388"/>
    </location>
</feature>
<dbReference type="STRING" id="765440.A0A0C3BL73"/>
<organism evidence="5 6">
    <name type="scientific">Piloderma croceum (strain F 1598)</name>
    <dbReference type="NCBI Taxonomy" id="765440"/>
    <lineage>
        <taxon>Eukaryota</taxon>
        <taxon>Fungi</taxon>
        <taxon>Dikarya</taxon>
        <taxon>Basidiomycota</taxon>
        <taxon>Agaricomycotina</taxon>
        <taxon>Agaricomycetes</taxon>
        <taxon>Agaricomycetidae</taxon>
        <taxon>Atheliales</taxon>
        <taxon>Atheliaceae</taxon>
        <taxon>Piloderma</taxon>
    </lineage>
</organism>
<dbReference type="InterPro" id="IPR000953">
    <property type="entry name" value="Chromo/chromo_shadow_dom"/>
</dbReference>
<feature type="compositionally biased region" description="Polar residues" evidence="3">
    <location>
        <begin position="339"/>
        <end position="356"/>
    </location>
</feature>
<dbReference type="Proteomes" id="UP000054166">
    <property type="component" value="Unassembled WGS sequence"/>
</dbReference>
<evidence type="ECO:0000256" key="2">
    <source>
        <dbReference type="ARBA" id="ARBA00023242"/>
    </source>
</evidence>
<reference evidence="5 6" key="1">
    <citation type="submission" date="2014-04" db="EMBL/GenBank/DDBJ databases">
        <authorList>
            <consortium name="DOE Joint Genome Institute"/>
            <person name="Kuo A."/>
            <person name="Tarkka M."/>
            <person name="Buscot F."/>
            <person name="Kohler A."/>
            <person name="Nagy L.G."/>
            <person name="Floudas D."/>
            <person name="Copeland A."/>
            <person name="Barry K.W."/>
            <person name="Cichocki N."/>
            <person name="Veneault-Fourrey C."/>
            <person name="LaButti K."/>
            <person name="Lindquist E.A."/>
            <person name="Lipzen A."/>
            <person name="Lundell T."/>
            <person name="Morin E."/>
            <person name="Murat C."/>
            <person name="Sun H."/>
            <person name="Tunlid A."/>
            <person name="Henrissat B."/>
            <person name="Grigoriev I.V."/>
            <person name="Hibbett D.S."/>
            <person name="Martin F."/>
            <person name="Nordberg H.P."/>
            <person name="Cantor M.N."/>
            <person name="Hua S.X."/>
        </authorList>
    </citation>
    <scope>NUCLEOTIDE SEQUENCE [LARGE SCALE GENOMIC DNA]</scope>
    <source>
        <strain evidence="5 6">F 1598</strain>
    </source>
</reference>
<dbReference type="SMART" id="SM00298">
    <property type="entry name" value="CHROMO"/>
    <property type="match status" value="1"/>
</dbReference>
<reference evidence="6" key="2">
    <citation type="submission" date="2015-01" db="EMBL/GenBank/DDBJ databases">
        <title>Evolutionary Origins and Diversification of the Mycorrhizal Mutualists.</title>
        <authorList>
            <consortium name="DOE Joint Genome Institute"/>
            <consortium name="Mycorrhizal Genomics Consortium"/>
            <person name="Kohler A."/>
            <person name="Kuo A."/>
            <person name="Nagy L.G."/>
            <person name="Floudas D."/>
            <person name="Copeland A."/>
            <person name="Barry K.W."/>
            <person name="Cichocki N."/>
            <person name="Veneault-Fourrey C."/>
            <person name="LaButti K."/>
            <person name="Lindquist E.A."/>
            <person name="Lipzen A."/>
            <person name="Lundell T."/>
            <person name="Morin E."/>
            <person name="Murat C."/>
            <person name="Riley R."/>
            <person name="Ohm R."/>
            <person name="Sun H."/>
            <person name="Tunlid A."/>
            <person name="Henrissat B."/>
            <person name="Grigoriev I.V."/>
            <person name="Hibbett D.S."/>
            <person name="Martin F."/>
        </authorList>
    </citation>
    <scope>NUCLEOTIDE SEQUENCE [LARGE SCALE GENOMIC DNA]</scope>
    <source>
        <strain evidence="6">F 1598</strain>
    </source>
</reference>
<dbReference type="InterPro" id="IPR016197">
    <property type="entry name" value="Chromo-like_dom_sf"/>
</dbReference>
<feature type="compositionally biased region" description="Basic and acidic residues" evidence="3">
    <location>
        <begin position="117"/>
        <end position="129"/>
    </location>
</feature>
<dbReference type="Gene3D" id="2.40.50.40">
    <property type="match status" value="1"/>
</dbReference>
<dbReference type="CDD" id="cd18968">
    <property type="entry name" value="chromodomain"/>
    <property type="match status" value="1"/>
</dbReference>
<dbReference type="InParanoid" id="A0A0C3BL73"/>
<dbReference type="InterPro" id="IPR023780">
    <property type="entry name" value="Chromo_domain"/>
</dbReference>
<proteinExistence type="predicted"/>
<feature type="region of interest" description="Disordered" evidence="3">
    <location>
        <begin position="72"/>
        <end position="196"/>
    </location>
</feature>
<evidence type="ECO:0000313" key="5">
    <source>
        <dbReference type="EMBL" id="KIM87178.1"/>
    </source>
</evidence>
<dbReference type="PANTHER" id="PTHR22812">
    <property type="entry name" value="CHROMOBOX PROTEIN"/>
    <property type="match status" value="1"/>
</dbReference>
<evidence type="ECO:0000313" key="6">
    <source>
        <dbReference type="Proteomes" id="UP000054166"/>
    </source>
</evidence>
<sequence>MSIPMSGPEEYEVETVIQARVASKRKDKINWKYLVKWKGYSIDEATWEPPSSFNGGSERMLTRFWERVGGRDMNDASLFKTGEEVYPQGPPRKAKRKKATQEVQDEESTTPTLVDVPEAKDELDKESKKSGKRRRSPEEDELVMRKRGRHSNADSESATKPKRKSISHINGDDVSPEGLSQRGSSPGPSTKYFGKASDGTLSAEIILVSASDNTVNQSLVHDQSSSAVPPNGDVLQDDLKEVEDQQAEDDSNDPLFDSPKADHLSLPRRSTSANDGSAPLPSHRARAANPLIKVTDDPNLGLGMDSAIAAKARLASHDEGSSTGGSSRAASKPGPARSQAKNRSSLLVFQKGTLQTRKGKHRPSDSNPDAAPNGNGQVDQGGENTWGGDAMLVDDVLALDPPPVKAPTGQELLQMAGLDETDATALPDFEDDSPEEVASVPKESSAQHSLAQAVGNLFPSKSSSSLSSSFTGSWKRSTIFGPLGFGTSAVMASPEKTASTSAPASTRAAFSLSLDSSVTVPIILKDVYQVTGSPSLDAVVIANPKGPPGKFYREEVASTLLNTLRSGGSSARVEVGESMDENHKQHFERFRGRLEAGELFVGLAGHEVLVFWSSGNASVGQILGAPEMLVGLSGTVVVSRVVIENHSVYADIACQAEHVRW</sequence>